<organism evidence="1">
    <name type="scientific">viral metagenome</name>
    <dbReference type="NCBI Taxonomy" id="1070528"/>
    <lineage>
        <taxon>unclassified sequences</taxon>
        <taxon>metagenomes</taxon>
        <taxon>organismal metagenomes</taxon>
    </lineage>
</organism>
<sequence>MGDFDTSEIDGLNSKELLKLFNEFLYDLLKQLNSIVKNDEDISYFYNVFNDVAKMQQTLVIDQFIIHVLQYYDQIKQKNADFFIKENIESKYDGSIVSKFFKFKKLFKELSKKEKEMLFYYLNILCYISARYFTLTQK</sequence>
<proteinExistence type="predicted"/>
<evidence type="ECO:0000313" key="1">
    <source>
        <dbReference type="EMBL" id="QHT73766.1"/>
    </source>
</evidence>
<reference evidence="1" key="1">
    <citation type="journal article" date="2020" name="Nature">
        <title>Giant virus diversity and host interactions through global metagenomics.</title>
        <authorList>
            <person name="Schulz F."/>
            <person name="Roux S."/>
            <person name="Paez-Espino D."/>
            <person name="Jungbluth S."/>
            <person name="Walsh D.A."/>
            <person name="Denef V.J."/>
            <person name="McMahon K.D."/>
            <person name="Konstantinidis K.T."/>
            <person name="Eloe-Fadrosh E.A."/>
            <person name="Kyrpides N.C."/>
            <person name="Woyke T."/>
        </authorList>
    </citation>
    <scope>NUCLEOTIDE SEQUENCE</scope>
    <source>
        <strain evidence="1">GVMAG-M-3300023179-4</strain>
    </source>
</reference>
<dbReference type="AlphaFoldDB" id="A0A6C0H0I5"/>
<dbReference type="EMBL" id="MN739831">
    <property type="protein sequence ID" value="QHT73766.1"/>
    <property type="molecule type" value="Genomic_DNA"/>
</dbReference>
<accession>A0A6C0H0I5</accession>
<protein>
    <submittedName>
        <fullName evidence="1">Uncharacterized protein</fullName>
    </submittedName>
</protein>
<name>A0A6C0H0I5_9ZZZZ</name>